<feature type="compositionally biased region" description="Polar residues" evidence="2">
    <location>
        <begin position="616"/>
        <end position="627"/>
    </location>
</feature>
<feature type="region of interest" description="Disordered" evidence="2">
    <location>
        <begin position="567"/>
        <end position="587"/>
    </location>
</feature>
<dbReference type="EMBL" id="MU006572">
    <property type="protein sequence ID" value="KAF2747477.1"/>
    <property type="molecule type" value="Genomic_DNA"/>
</dbReference>
<organism evidence="3 4">
    <name type="scientific">Sporormia fimetaria CBS 119925</name>
    <dbReference type="NCBI Taxonomy" id="1340428"/>
    <lineage>
        <taxon>Eukaryota</taxon>
        <taxon>Fungi</taxon>
        <taxon>Dikarya</taxon>
        <taxon>Ascomycota</taxon>
        <taxon>Pezizomycotina</taxon>
        <taxon>Dothideomycetes</taxon>
        <taxon>Pleosporomycetidae</taxon>
        <taxon>Pleosporales</taxon>
        <taxon>Sporormiaceae</taxon>
        <taxon>Sporormia</taxon>
    </lineage>
</organism>
<feature type="compositionally biased region" description="Low complexity" evidence="2">
    <location>
        <begin position="39"/>
        <end position="65"/>
    </location>
</feature>
<feature type="compositionally biased region" description="Basic and acidic residues" evidence="2">
    <location>
        <begin position="200"/>
        <end position="238"/>
    </location>
</feature>
<feature type="compositionally biased region" description="Polar residues" evidence="2">
    <location>
        <begin position="376"/>
        <end position="385"/>
    </location>
</feature>
<feature type="compositionally biased region" description="Polar residues" evidence="2">
    <location>
        <begin position="319"/>
        <end position="339"/>
    </location>
</feature>
<feature type="region of interest" description="Disordered" evidence="2">
    <location>
        <begin position="760"/>
        <end position="836"/>
    </location>
</feature>
<sequence>MTGAQSKASQIPVPIPSTAINDHHEHNATGEPHYLTSLQQRQQQAAEYYRSQPNPSRPSSSSGSQAHTLRRTPNFERLSPHPRPSSVNSSAQIHPPRVRFASPSRFLPTRLQSRAPELCAPHPALRISRRTASAIRFVLEEALRHPYPFTPDLAEENATMSEMTGAGGVRAANGGARTTSGPVPVTRADHPNIRTPIMVLHERRQREARRQQNETEARAAEEQRKAEEERRKSAERRAQAAGVAGAPLTNTPQRHAAQSAPLRTGDGQHAQTSTTGGGVARQPERLIPSAGGPVNPPASSQAQDASAGAQYGRPRAGSHAQQPQSRTAPTYEGTQASANDQRRPPPMQHSRRPSAQTGATQAGATAAPAVGATTPNQTRQSNASSFPHAFERWETLSSHWEGLTSYWIRRLEQNTDEAGRDQPLVQQMSRQITDLSAAGANLFHAVVELQRLRASSERKFQRWFYEHRQEQEKAQEREAQFDQILRAERDARSEAVENMERMAMEKKNAERMVVEMKRELQISKEEARRAWEELGRREQEERDRTFSLAQGQPVSIGGVQVVPAQVTQRGHGSEETYPAGQGSGQGIEQRYTYDEGESPTDTDPFVEQAATPRRQPATSAPLTSGTYVPSGASAPASSARPTVVSQAQDQAHIPAPLNPQQRVANQPNMPSTSSPEAFYQQPEAYLHRDTVTTIGEDERSYVTSPGGETSEGDEEYAVDQYGNFILDDAGHRVPYRSLRQHDSDEFDVQEDRRRELEHLQRYGSGPQSGSSYVATTSAGQGGFTSPNLPDYSGAGYGSEWTSMRHHHPTRLSDVLEEDERSTTAPSRASQASRGRY</sequence>
<feature type="compositionally biased region" description="Low complexity" evidence="2">
    <location>
        <begin position="355"/>
        <end position="375"/>
    </location>
</feature>
<feature type="compositionally biased region" description="Polar residues" evidence="2">
    <location>
        <begin position="658"/>
        <end position="675"/>
    </location>
</feature>
<keyword evidence="1" id="KW-0175">Coiled coil</keyword>
<evidence type="ECO:0000256" key="2">
    <source>
        <dbReference type="SAM" id="MobiDB-lite"/>
    </source>
</evidence>
<proteinExistence type="predicted"/>
<feature type="region of interest" description="Disordered" evidence="2">
    <location>
        <begin position="1"/>
        <end position="99"/>
    </location>
</feature>
<dbReference type="Proteomes" id="UP000799440">
    <property type="component" value="Unassembled WGS sequence"/>
</dbReference>
<dbReference type="OrthoDB" id="5945798at2759"/>
<feature type="region of interest" description="Disordered" evidence="2">
    <location>
        <begin position="168"/>
        <end position="385"/>
    </location>
</feature>
<feature type="coiled-coil region" evidence="1">
    <location>
        <begin position="492"/>
        <end position="526"/>
    </location>
</feature>
<evidence type="ECO:0000256" key="1">
    <source>
        <dbReference type="SAM" id="Coils"/>
    </source>
</evidence>
<reference evidence="3" key="1">
    <citation type="journal article" date="2020" name="Stud. Mycol.">
        <title>101 Dothideomycetes genomes: a test case for predicting lifestyles and emergence of pathogens.</title>
        <authorList>
            <person name="Haridas S."/>
            <person name="Albert R."/>
            <person name="Binder M."/>
            <person name="Bloem J."/>
            <person name="Labutti K."/>
            <person name="Salamov A."/>
            <person name="Andreopoulos B."/>
            <person name="Baker S."/>
            <person name="Barry K."/>
            <person name="Bills G."/>
            <person name="Bluhm B."/>
            <person name="Cannon C."/>
            <person name="Castanera R."/>
            <person name="Culley D."/>
            <person name="Daum C."/>
            <person name="Ezra D."/>
            <person name="Gonzalez J."/>
            <person name="Henrissat B."/>
            <person name="Kuo A."/>
            <person name="Liang C."/>
            <person name="Lipzen A."/>
            <person name="Lutzoni F."/>
            <person name="Magnuson J."/>
            <person name="Mondo S."/>
            <person name="Nolan M."/>
            <person name="Ohm R."/>
            <person name="Pangilinan J."/>
            <person name="Park H.-J."/>
            <person name="Ramirez L."/>
            <person name="Alfaro M."/>
            <person name="Sun H."/>
            <person name="Tritt A."/>
            <person name="Yoshinaga Y."/>
            <person name="Zwiers L.-H."/>
            <person name="Turgeon B."/>
            <person name="Goodwin S."/>
            <person name="Spatafora J."/>
            <person name="Crous P."/>
            <person name="Grigoriev I."/>
        </authorList>
    </citation>
    <scope>NUCLEOTIDE SEQUENCE</scope>
    <source>
        <strain evidence="3">CBS 119925</strain>
    </source>
</reference>
<evidence type="ECO:0000313" key="3">
    <source>
        <dbReference type="EMBL" id="KAF2747477.1"/>
    </source>
</evidence>
<evidence type="ECO:0000313" key="4">
    <source>
        <dbReference type="Proteomes" id="UP000799440"/>
    </source>
</evidence>
<gene>
    <name evidence="3" type="ORF">M011DRAFT_494269</name>
</gene>
<protein>
    <submittedName>
        <fullName evidence="3">Uncharacterized protein</fullName>
    </submittedName>
</protein>
<dbReference type="AlphaFoldDB" id="A0A6A6VEA9"/>
<feature type="compositionally biased region" description="Polar residues" evidence="2">
    <location>
        <begin position="765"/>
        <end position="787"/>
    </location>
</feature>
<feature type="compositionally biased region" description="Low complexity" evidence="2">
    <location>
        <begin position="298"/>
        <end position="310"/>
    </location>
</feature>
<keyword evidence="4" id="KW-1185">Reference proteome</keyword>
<feature type="compositionally biased region" description="Polar residues" evidence="2">
    <location>
        <begin position="822"/>
        <end position="836"/>
    </location>
</feature>
<name>A0A6A6VEA9_9PLEO</name>
<accession>A0A6A6VEA9</accession>
<feature type="region of interest" description="Disordered" evidence="2">
    <location>
        <begin position="610"/>
        <end position="676"/>
    </location>
</feature>
<feature type="compositionally biased region" description="Low complexity" evidence="2">
    <location>
        <begin position="628"/>
        <end position="645"/>
    </location>
</feature>